<dbReference type="Gene3D" id="3.30.1360.200">
    <property type="match status" value="1"/>
</dbReference>
<reference evidence="14 15" key="1">
    <citation type="submission" date="2019-05" db="EMBL/GenBank/DDBJ databases">
        <title>Georgenia *** sp. nov., and Georgenia *** sp. nov., isolated from the intestinal contents of plateau pika (Ochotona curzoniae) in the Qinghai-Tibet plateau of China.</title>
        <authorList>
            <person name="Tian Z."/>
        </authorList>
    </citation>
    <scope>NUCLEOTIDE SEQUENCE [LARGE SCALE GENOMIC DNA]</scope>
    <source>
        <strain evidence="14 15">Z443</strain>
    </source>
</reference>
<dbReference type="Gene3D" id="3.30.70.3220">
    <property type="match status" value="1"/>
</dbReference>
<feature type="compositionally biased region" description="Low complexity" evidence="10">
    <location>
        <begin position="148"/>
        <end position="166"/>
    </location>
</feature>
<evidence type="ECO:0000259" key="11">
    <source>
        <dbReference type="Pfam" id="PF02355"/>
    </source>
</evidence>
<dbReference type="Pfam" id="PF21760">
    <property type="entry name" value="SecD_1st"/>
    <property type="match status" value="1"/>
</dbReference>
<comment type="subunit">
    <text evidence="9">Forms a complex with SecF. Part of the essential Sec protein translocation apparatus which comprises SecA, SecYEG and auxiliary proteins SecDF. Other proteins may also be involved.</text>
</comment>
<evidence type="ECO:0000256" key="8">
    <source>
        <dbReference type="ARBA" id="ARBA00023136"/>
    </source>
</evidence>
<dbReference type="InterPro" id="IPR048634">
    <property type="entry name" value="SecD_SecF_C"/>
</dbReference>
<keyword evidence="4 9" id="KW-0812">Transmembrane</keyword>
<dbReference type="InterPro" id="IPR054384">
    <property type="entry name" value="SecDF_P1_head"/>
</dbReference>
<evidence type="ECO:0000256" key="2">
    <source>
        <dbReference type="ARBA" id="ARBA00022448"/>
    </source>
</evidence>
<dbReference type="Proteomes" id="UP000314616">
    <property type="component" value="Chromosome"/>
</dbReference>
<proteinExistence type="inferred from homology"/>
<comment type="similarity">
    <text evidence="9">Belongs to the SecD/SecF family. SecD subfamily.</text>
</comment>
<evidence type="ECO:0000259" key="12">
    <source>
        <dbReference type="Pfam" id="PF21760"/>
    </source>
</evidence>
<feature type="transmembrane region" description="Helical" evidence="9">
    <location>
        <begin position="438"/>
        <end position="459"/>
    </location>
</feature>
<keyword evidence="6 9" id="KW-1133">Transmembrane helix</keyword>
<feature type="domain" description="Protein export membrane protein SecD/SecF C-terminal" evidence="11">
    <location>
        <begin position="363"/>
        <end position="538"/>
    </location>
</feature>
<evidence type="ECO:0000256" key="7">
    <source>
        <dbReference type="ARBA" id="ARBA00023010"/>
    </source>
</evidence>
<dbReference type="GO" id="GO:0005886">
    <property type="term" value="C:plasma membrane"/>
    <property type="evidence" value="ECO:0007669"/>
    <property type="project" value="UniProtKB-SubCell"/>
</dbReference>
<keyword evidence="8 9" id="KW-0472">Membrane</keyword>
<feature type="compositionally biased region" description="Low complexity" evidence="10">
    <location>
        <begin position="687"/>
        <end position="720"/>
    </location>
</feature>
<feature type="compositionally biased region" description="Basic and acidic residues" evidence="10">
    <location>
        <begin position="675"/>
        <end position="686"/>
    </location>
</feature>
<sequence>MAQRPPRPRPGRKLIFLAVLVIALLGTLVGGVQLTKGDEDAASFAPKLALDLEGGTQLILTPKATDNSQVSQDDVDQAIEIIRQRVDASGVSEAEITSQGGQNIVVALPGQPSDETLDLVRQSAQLRFRPVLTVAGPGTIDPAALAEAEADPTAAPTEAPSEGASEGPTAPPTREEVEAAALKAADTDGNGELSTEPATEPADSSDLNWITEQVSYDFYTLDCTDPASRTGGTQDDPAAPLVTCSEDGSAKFILGPTALEGTGVKSATAGIGTNSQGTSTGQWVVSLEMTGEGTRVFAEFSQRLLGLPSPQNQFAVVLDSLVISNAQMTEAIPNGRAQISGNFTQETANKLANQLNFGSLPLNFEVQSEDQISATLGSEQLARGVLAGLIGAGLVILYMLWQYRGLGLVSVASLGIAAILTYAVIALLSWTIGYRLSLPGVVGMIIAVGVTADSFIVYFERIRDEVREGRVLSAAVDHGWARARRTILASDAVNFLAAVVLYFLAVGGVQGFAFTLGLTTLIDLVVVMLFTHPVMQLLIRTKFFGEGHRLSGLEPRSLGATSVTYKGRGRFAPTAPARKSEDEKELVGAGVAGGARDRAAAPQTRPAAGTRPATAPTTHGSSEAQGSGAGGSGSVAPGTGPDTSDAAPAAPSSTERQASAPLPAPAVGPNGRRLTIAERRAAERARQQAADAAADGGAGADPAAATRAAGAGAAPGSPGERGQDDTDSPNAGGER</sequence>
<dbReference type="InterPro" id="IPR005791">
    <property type="entry name" value="SecD"/>
</dbReference>
<dbReference type="InterPro" id="IPR048631">
    <property type="entry name" value="SecD_1st"/>
</dbReference>
<feature type="domain" description="Protein translocase subunit SecDF P1" evidence="12">
    <location>
        <begin position="75"/>
        <end position="131"/>
    </location>
</feature>
<dbReference type="GO" id="GO:0015450">
    <property type="term" value="F:protein-transporting ATPase activity"/>
    <property type="evidence" value="ECO:0007669"/>
    <property type="project" value="InterPro"/>
</dbReference>
<dbReference type="SUPFAM" id="SSF82866">
    <property type="entry name" value="Multidrug efflux transporter AcrB transmembrane domain"/>
    <property type="match status" value="1"/>
</dbReference>
<feature type="transmembrane region" description="Helical" evidence="9">
    <location>
        <begin position="487"/>
        <end position="505"/>
    </location>
</feature>
<evidence type="ECO:0000256" key="1">
    <source>
        <dbReference type="ARBA" id="ARBA00004651"/>
    </source>
</evidence>
<evidence type="ECO:0000259" key="13">
    <source>
        <dbReference type="Pfam" id="PF22599"/>
    </source>
</evidence>
<dbReference type="EMBL" id="CP040915">
    <property type="protein sequence ID" value="QDC24710.1"/>
    <property type="molecule type" value="Genomic_DNA"/>
</dbReference>
<dbReference type="NCBIfam" id="TIGR00916">
    <property type="entry name" value="2A0604s01"/>
    <property type="match status" value="1"/>
</dbReference>
<dbReference type="NCBIfam" id="TIGR01129">
    <property type="entry name" value="secD"/>
    <property type="match status" value="1"/>
</dbReference>
<dbReference type="RefSeq" id="WP_139928324.1">
    <property type="nucleotide sequence ID" value="NZ_CP040915.1"/>
</dbReference>
<evidence type="ECO:0000313" key="14">
    <source>
        <dbReference type="EMBL" id="QDC24710.1"/>
    </source>
</evidence>
<organism evidence="14 15">
    <name type="scientific">Georgenia yuyongxinii</name>
    <dbReference type="NCBI Taxonomy" id="2589797"/>
    <lineage>
        <taxon>Bacteria</taxon>
        <taxon>Bacillati</taxon>
        <taxon>Actinomycetota</taxon>
        <taxon>Actinomycetes</taxon>
        <taxon>Micrococcales</taxon>
        <taxon>Bogoriellaceae</taxon>
        <taxon>Georgenia</taxon>
    </lineage>
</organism>
<dbReference type="PANTHER" id="PTHR30081:SF1">
    <property type="entry name" value="PROTEIN TRANSLOCASE SUBUNIT SECD"/>
    <property type="match status" value="1"/>
</dbReference>
<dbReference type="GO" id="GO:0006605">
    <property type="term" value="P:protein targeting"/>
    <property type="evidence" value="ECO:0007669"/>
    <property type="project" value="UniProtKB-UniRule"/>
</dbReference>
<feature type="region of interest" description="Disordered" evidence="10">
    <location>
        <begin position="148"/>
        <end position="205"/>
    </location>
</feature>
<dbReference type="HAMAP" id="MF_01463_B">
    <property type="entry name" value="SecD_B"/>
    <property type="match status" value="1"/>
</dbReference>
<dbReference type="Pfam" id="PF02355">
    <property type="entry name" value="SecD_SecF_C"/>
    <property type="match status" value="1"/>
</dbReference>
<feature type="compositionally biased region" description="Low complexity" evidence="10">
    <location>
        <begin position="600"/>
        <end position="626"/>
    </location>
</feature>
<dbReference type="OrthoDB" id="5240379at2"/>
<dbReference type="InterPro" id="IPR022813">
    <property type="entry name" value="SecD/SecF_arch_bac"/>
</dbReference>
<keyword evidence="3 9" id="KW-1003">Cell membrane</keyword>
<evidence type="ECO:0000256" key="9">
    <source>
        <dbReference type="HAMAP-Rule" id="MF_01463"/>
    </source>
</evidence>
<feature type="compositionally biased region" description="Low complexity" evidence="10">
    <location>
        <begin position="634"/>
        <end position="654"/>
    </location>
</feature>
<name>A0A5B8C3R7_9MICO</name>
<evidence type="ECO:0000256" key="5">
    <source>
        <dbReference type="ARBA" id="ARBA00022927"/>
    </source>
</evidence>
<gene>
    <name evidence="9 14" type="primary">secD</name>
    <name evidence="14" type="ORF">FE374_08870</name>
</gene>
<dbReference type="PANTHER" id="PTHR30081">
    <property type="entry name" value="PROTEIN-EXPORT MEMBRANE PROTEIN SEC"/>
    <property type="match status" value="1"/>
</dbReference>
<comment type="function">
    <text evidence="9">Part of the Sec protein translocase complex. Interacts with the SecYEG preprotein conducting channel. SecDF uses the proton motive force (PMF) to complete protein translocation after the ATP-dependent function of SecA.</text>
</comment>
<feature type="transmembrane region" description="Helical" evidence="9">
    <location>
        <begin position="408"/>
        <end position="432"/>
    </location>
</feature>
<feature type="transmembrane region" description="Helical" evidence="9">
    <location>
        <begin position="381"/>
        <end position="401"/>
    </location>
</feature>
<dbReference type="Pfam" id="PF22599">
    <property type="entry name" value="SecDF_P1_head"/>
    <property type="match status" value="1"/>
</dbReference>
<keyword evidence="5 9" id="KW-0653">Protein transport</keyword>
<feature type="domain" description="SecDF P1 head subdomain" evidence="13">
    <location>
        <begin position="251"/>
        <end position="361"/>
    </location>
</feature>
<dbReference type="GO" id="GO:0065002">
    <property type="term" value="P:intracellular protein transmembrane transport"/>
    <property type="evidence" value="ECO:0007669"/>
    <property type="project" value="UniProtKB-UniRule"/>
</dbReference>
<accession>A0A5B8C3R7</accession>
<dbReference type="KEGG" id="gyu:FE374_08870"/>
<keyword evidence="7 9" id="KW-0811">Translocation</keyword>
<dbReference type="GO" id="GO:0043952">
    <property type="term" value="P:protein transport by the Sec complex"/>
    <property type="evidence" value="ECO:0007669"/>
    <property type="project" value="UniProtKB-UniRule"/>
</dbReference>
<comment type="subcellular location">
    <subcellularLocation>
        <location evidence="1 9">Cell membrane</location>
        <topology evidence="1 9">Multi-pass membrane protein</topology>
    </subcellularLocation>
</comment>
<comment type="caution">
    <text evidence="9">Lacks conserved residue(s) required for the propagation of feature annotation.</text>
</comment>
<evidence type="ECO:0000256" key="10">
    <source>
        <dbReference type="SAM" id="MobiDB-lite"/>
    </source>
</evidence>
<protein>
    <recommendedName>
        <fullName evidence="9">Protein translocase subunit SecD</fullName>
    </recommendedName>
</protein>
<dbReference type="InterPro" id="IPR055344">
    <property type="entry name" value="SecD_SecF_C_bact"/>
</dbReference>
<evidence type="ECO:0000256" key="4">
    <source>
        <dbReference type="ARBA" id="ARBA00022692"/>
    </source>
</evidence>
<feature type="region of interest" description="Disordered" evidence="10">
    <location>
        <begin position="569"/>
        <end position="735"/>
    </location>
</feature>
<keyword evidence="2 9" id="KW-0813">Transport</keyword>
<evidence type="ECO:0000313" key="15">
    <source>
        <dbReference type="Proteomes" id="UP000314616"/>
    </source>
</evidence>
<dbReference type="AlphaFoldDB" id="A0A5B8C3R7"/>
<evidence type="ECO:0000256" key="6">
    <source>
        <dbReference type="ARBA" id="ARBA00022989"/>
    </source>
</evidence>
<evidence type="ECO:0000256" key="3">
    <source>
        <dbReference type="ARBA" id="ARBA00022475"/>
    </source>
</evidence>